<keyword evidence="7" id="KW-0436">Ligase</keyword>
<feature type="transmembrane region" description="Helical" evidence="5">
    <location>
        <begin position="222"/>
        <end position="239"/>
    </location>
</feature>
<evidence type="ECO:0000259" key="6">
    <source>
        <dbReference type="Pfam" id="PF04932"/>
    </source>
</evidence>
<dbReference type="Proteomes" id="UP000181962">
    <property type="component" value="Chromosome"/>
</dbReference>
<evidence type="ECO:0000313" key="8">
    <source>
        <dbReference type="Proteomes" id="UP000181962"/>
    </source>
</evidence>
<organism evidence="7 8">
    <name type="scientific">Bradyrhizobium japonicum</name>
    <dbReference type="NCBI Taxonomy" id="375"/>
    <lineage>
        <taxon>Bacteria</taxon>
        <taxon>Pseudomonadati</taxon>
        <taxon>Pseudomonadota</taxon>
        <taxon>Alphaproteobacteria</taxon>
        <taxon>Hyphomicrobiales</taxon>
        <taxon>Nitrobacteraceae</taxon>
        <taxon>Bradyrhizobium</taxon>
    </lineage>
</organism>
<feature type="transmembrane region" description="Helical" evidence="5">
    <location>
        <begin position="199"/>
        <end position="216"/>
    </location>
</feature>
<evidence type="ECO:0000256" key="3">
    <source>
        <dbReference type="ARBA" id="ARBA00022989"/>
    </source>
</evidence>
<feature type="transmembrane region" description="Helical" evidence="5">
    <location>
        <begin position="404"/>
        <end position="421"/>
    </location>
</feature>
<dbReference type="InterPro" id="IPR007016">
    <property type="entry name" value="O-antigen_ligase-rel_domated"/>
</dbReference>
<keyword evidence="2 5" id="KW-0812">Transmembrane</keyword>
<comment type="subcellular location">
    <subcellularLocation>
        <location evidence="1">Membrane</location>
        <topology evidence="1">Multi-pass membrane protein</topology>
    </subcellularLocation>
</comment>
<accession>A0A1L3F7K9</accession>
<dbReference type="EMBL" id="CP017637">
    <property type="protein sequence ID" value="APG09279.1"/>
    <property type="molecule type" value="Genomic_DNA"/>
</dbReference>
<dbReference type="RefSeq" id="WP_071910376.1">
    <property type="nucleotide sequence ID" value="NZ_CP017637.1"/>
</dbReference>
<feature type="transmembrane region" description="Helical" evidence="5">
    <location>
        <begin position="349"/>
        <end position="369"/>
    </location>
</feature>
<name>A0A1L3F7K9_BRAJP</name>
<feature type="transmembrane region" description="Helical" evidence="5">
    <location>
        <begin position="28"/>
        <end position="57"/>
    </location>
</feature>
<feature type="transmembrane region" description="Helical" evidence="5">
    <location>
        <begin position="376"/>
        <end position="398"/>
    </location>
</feature>
<feature type="transmembrane region" description="Helical" evidence="5">
    <location>
        <begin position="123"/>
        <end position="144"/>
    </location>
</feature>
<dbReference type="InterPro" id="IPR051533">
    <property type="entry name" value="WaaL-like"/>
</dbReference>
<feature type="transmembrane region" description="Helical" evidence="5">
    <location>
        <begin position="69"/>
        <end position="87"/>
    </location>
</feature>
<evidence type="ECO:0000256" key="1">
    <source>
        <dbReference type="ARBA" id="ARBA00004141"/>
    </source>
</evidence>
<evidence type="ECO:0000256" key="4">
    <source>
        <dbReference type="ARBA" id="ARBA00023136"/>
    </source>
</evidence>
<feature type="transmembrane region" description="Helical" evidence="5">
    <location>
        <begin position="176"/>
        <end position="192"/>
    </location>
</feature>
<dbReference type="PANTHER" id="PTHR37422:SF13">
    <property type="entry name" value="LIPOPOLYSACCHARIDE BIOSYNTHESIS PROTEIN PA4999-RELATED"/>
    <property type="match status" value="1"/>
</dbReference>
<evidence type="ECO:0000256" key="2">
    <source>
        <dbReference type="ARBA" id="ARBA00022692"/>
    </source>
</evidence>
<sequence length="426" mass="46804">MTEVLTERGRAPWLSAIWAARYRTPARFVALVALLLPWSTTGVTFALVPWLIAFAFIDLRELPRSLLRPICLPPIALFVLALVGTLWSDAPWAERLHALGPPAKLLVIPLLIYQFERWPYGKWVFAAFLVSCTLLMLYSFTVAIDPRLSLKLYLSRGPYQVESGIAVRNYIDQSQEFALCAIALVYPIVTLVQQRRIRIAALFAVLALGFLANMMFVVVSRTALVTLPVLLVVFALLHLRWRAALVAGAATALIAVALWAVSPHLRATVGEFQSDYERSLEADNNSISGMGSRLEYWRKSLGFIADAPLIGHGTGSIRGLFAGVAANPHDDPLRGEIVSNPHNQTLSNAVQWGMVGVLVLYALWIAHLLMFRGEGLACWIGMLVVVQNMLSSLLNTHLFDFTSGWIYVLGVGVAGGMALAAKRASS</sequence>
<evidence type="ECO:0000313" key="7">
    <source>
        <dbReference type="EMBL" id="APG09279.1"/>
    </source>
</evidence>
<evidence type="ECO:0000256" key="5">
    <source>
        <dbReference type="SAM" id="Phobius"/>
    </source>
</evidence>
<dbReference type="Pfam" id="PF04932">
    <property type="entry name" value="Wzy_C"/>
    <property type="match status" value="1"/>
</dbReference>
<dbReference type="PANTHER" id="PTHR37422">
    <property type="entry name" value="TEICHURONIC ACID BIOSYNTHESIS PROTEIN TUAE"/>
    <property type="match status" value="1"/>
</dbReference>
<keyword evidence="3 5" id="KW-1133">Transmembrane helix</keyword>
<protein>
    <submittedName>
        <fullName evidence="7">Ligase</fullName>
    </submittedName>
</protein>
<proteinExistence type="predicted"/>
<feature type="transmembrane region" description="Helical" evidence="5">
    <location>
        <begin position="244"/>
        <end position="262"/>
    </location>
</feature>
<dbReference type="GO" id="GO:0016020">
    <property type="term" value="C:membrane"/>
    <property type="evidence" value="ECO:0007669"/>
    <property type="project" value="UniProtKB-SubCell"/>
</dbReference>
<keyword evidence="4 5" id="KW-0472">Membrane</keyword>
<dbReference type="GO" id="GO:0016874">
    <property type="term" value="F:ligase activity"/>
    <property type="evidence" value="ECO:0007669"/>
    <property type="project" value="UniProtKB-KW"/>
</dbReference>
<dbReference type="OrthoDB" id="8129715at2"/>
<reference evidence="7 8" key="1">
    <citation type="submission" date="2016-11" db="EMBL/GenBank/DDBJ databases">
        <title>Complete Genome Sequence of Bradyrhizobium sp. strain J5, an isolated from soybean nodule in Hokkaido.</title>
        <authorList>
            <person name="Kanehara K."/>
        </authorList>
    </citation>
    <scope>NUCLEOTIDE SEQUENCE [LARGE SCALE GENOMIC DNA]</scope>
    <source>
        <strain evidence="7 8">J5</strain>
    </source>
</reference>
<dbReference type="AlphaFoldDB" id="A0A1L3F7K9"/>
<gene>
    <name evidence="7" type="ORF">BKD09_13120</name>
</gene>
<feature type="domain" description="O-antigen ligase-related" evidence="6">
    <location>
        <begin position="207"/>
        <end position="360"/>
    </location>
</feature>